<organism evidence="2 3">
    <name type="scientific">Funneliformis mosseae</name>
    <name type="common">Endomycorrhizal fungus</name>
    <name type="synonym">Glomus mosseae</name>
    <dbReference type="NCBI Taxonomy" id="27381"/>
    <lineage>
        <taxon>Eukaryota</taxon>
        <taxon>Fungi</taxon>
        <taxon>Fungi incertae sedis</taxon>
        <taxon>Mucoromycota</taxon>
        <taxon>Glomeromycotina</taxon>
        <taxon>Glomeromycetes</taxon>
        <taxon>Glomerales</taxon>
        <taxon>Glomeraceae</taxon>
        <taxon>Funneliformis</taxon>
    </lineage>
</organism>
<dbReference type="EMBL" id="CAJVPP010000502">
    <property type="protein sequence ID" value="CAG8488319.1"/>
    <property type="molecule type" value="Genomic_DNA"/>
</dbReference>
<reference evidence="2" key="1">
    <citation type="submission" date="2021-06" db="EMBL/GenBank/DDBJ databases">
        <authorList>
            <person name="Kallberg Y."/>
            <person name="Tangrot J."/>
            <person name="Rosling A."/>
        </authorList>
    </citation>
    <scope>NUCLEOTIDE SEQUENCE</scope>
    <source>
        <strain evidence="2">87-6 pot B 2015</strain>
    </source>
</reference>
<feature type="compositionally biased region" description="Pro residues" evidence="1">
    <location>
        <begin position="128"/>
        <end position="139"/>
    </location>
</feature>
<accession>A0A9N8WFV5</accession>
<dbReference type="AlphaFoldDB" id="A0A9N8WFV5"/>
<keyword evidence="3" id="KW-1185">Reference proteome</keyword>
<comment type="caution">
    <text evidence="2">The sequence shown here is derived from an EMBL/GenBank/DDBJ whole genome shotgun (WGS) entry which is preliminary data.</text>
</comment>
<evidence type="ECO:0000313" key="3">
    <source>
        <dbReference type="Proteomes" id="UP000789375"/>
    </source>
</evidence>
<proteinExistence type="predicted"/>
<gene>
    <name evidence="2" type="ORF">FMOSSE_LOCUS3394</name>
</gene>
<feature type="region of interest" description="Disordered" evidence="1">
    <location>
        <begin position="70"/>
        <end position="139"/>
    </location>
</feature>
<protein>
    <submittedName>
        <fullName evidence="2">1774_t:CDS:1</fullName>
    </submittedName>
</protein>
<evidence type="ECO:0000313" key="2">
    <source>
        <dbReference type="EMBL" id="CAG8488319.1"/>
    </source>
</evidence>
<name>A0A9N8WFV5_FUNMO</name>
<dbReference type="Proteomes" id="UP000789375">
    <property type="component" value="Unassembled WGS sequence"/>
</dbReference>
<evidence type="ECO:0000256" key="1">
    <source>
        <dbReference type="SAM" id="MobiDB-lite"/>
    </source>
</evidence>
<sequence length="243" mass="28918">MDRANDQRRSPPNYNRPRDFIPHRANSYNNNFYPQERDNYGSSSHYMPHNHLDYDYQMREPQMLLDRYDEREEESQFGFRGQVPYGGNTRDQKPYGRPPISHIQPYKRRPSYRGNSMHHQQYHQRPYSGPPFPPAASYSPPPEFFSHPPKIVHIPAYAPVLEEKLAQIREEGVRLREAELKLNESVRKSQRELDKSLWELEKVNHNTSLATRQVETLCTKEEIEKIEKLAVTTERERELEILE</sequence>
<feature type="region of interest" description="Disordered" evidence="1">
    <location>
        <begin position="1"/>
        <end position="28"/>
    </location>
</feature>